<proteinExistence type="inferred from homology"/>
<dbReference type="KEGG" id="maqe:RJ40_08830"/>
<dbReference type="PANTHER" id="PTHR10876">
    <property type="entry name" value="ZINC FINGER PROTEIN ZPR1"/>
    <property type="match status" value="1"/>
</dbReference>
<dbReference type="RefSeq" id="WP_265580505.1">
    <property type="nucleotide sequence ID" value="NZ_CP036172.1"/>
</dbReference>
<name>A0A8A3S7E8_9EURY</name>
<feature type="domain" description="Zinc finger ZPR1-type" evidence="5">
    <location>
        <begin position="7"/>
        <end position="160"/>
    </location>
</feature>
<evidence type="ECO:0000259" key="5">
    <source>
        <dbReference type="SMART" id="SM00709"/>
    </source>
</evidence>
<evidence type="ECO:0000313" key="7">
    <source>
        <dbReference type="Proteomes" id="UP001042704"/>
    </source>
</evidence>
<protein>
    <submittedName>
        <fullName evidence="6">ZPR1 zinc finger domain-containing protein</fullName>
    </submittedName>
</protein>
<accession>A0A8A3S7E8</accession>
<evidence type="ECO:0000256" key="1">
    <source>
        <dbReference type="ARBA" id="ARBA00008354"/>
    </source>
</evidence>
<dbReference type="GO" id="GO:0008270">
    <property type="term" value="F:zinc ion binding"/>
    <property type="evidence" value="ECO:0007669"/>
    <property type="project" value="UniProtKB-KW"/>
</dbReference>
<dbReference type="Pfam" id="PF22794">
    <property type="entry name" value="jr-ZPR1"/>
    <property type="match status" value="1"/>
</dbReference>
<evidence type="ECO:0000256" key="4">
    <source>
        <dbReference type="ARBA" id="ARBA00022833"/>
    </source>
</evidence>
<dbReference type="InterPro" id="IPR040141">
    <property type="entry name" value="ZPR1"/>
</dbReference>
<evidence type="ECO:0000313" key="6">
    <source>
        <dbReference type="EMBL" id="QSZ67604.1"/>
    </source>
</evidence>
<dbReference type="EMBL" id="CP036172">
    <property type="protein sequence ID" value="QSZ67604.1"/>
    <property type="molecule type" value="Genomic_DNA"/>
</dbReference>
<gene>
    <name evidence="6" type="ORF">RJ40_08830</name>
</gene>
<dbReference type="InterPro" id="IPR042451">
    <property type="entry name" value="ZPR1_A/B_dom"/>
</dbReference>
<dbReference type="NCBIfam" id="TIGR00340">
    <property type="entry name" value="zpr1_rel"/>
    <property type="match status" value="1"/>
</dbReference>
<dbReference type="InterPro" id="IPR004457">
    <property type="entry name" value="Znf_ZPR1"/>
</dbReference>
<evidence type="ECO:0000256" key="2">
    <source>
        <dbReference type="ARBA" id="ARBA00022723"/>
    </source>
</evidence>
<dbReference type="GeneID" id="76424467"/>
<keyword evidence="4" id="KW-0862">Zinc</keyword>
<dbReference type="SMART" id="SM00709">
    <property type="entry name" value="Zpr1"/>
    <property type="match status" value="1"/>
</dbReference>
<comment type="similarity">
    <text evidence="1">Belongs to the ZPR1 family.</text>
</comment>
<dbReference type="AlphaFoldDB" id="A0A8A3S7E8"/>
<organism evidence="6 7">
    <name type="scientific">Methanofollis aquaemaris</name>
    <dbReference type="NCBI Taxonomy" id="126734"/>
    <lineage>
        <taxon>Archaea</taxon>
        <taxon>Methanobacteriati</taxon>
        <taxon>Methanobacteriota</taxon>
        <taxon>Stenosarchaea group</taxon>
        <taxon>Methanomicrobia</taxon>
        <taxon>Methanomicrobiales</taxon>
        <taxon>Methanomicrobiaceae</taxon>
        <taxon>Methanofollis</taxon>
    </lineage>
</organism>
<dbReference type="InterPro" id="IPR004470">
    <property type="entry name" value="ZPR1-like_arc"/>
</dbReference>
<sequence length="167" mass="18370">MRTVLRAPCPVCREEIEYVYQTEEVPYFSEILIESATCPCGWRMSDAFIMREGVPTRDELTVSGEEDLSVRVVRGSAGTIEVPEFGVEIKPGPAAESFISNVEGVLDRIDAVLEIALRGAEAEERERCLAIRARIAAVKRGEERVTLIIDDPTGNSALIRNPGDGCE</sequence>
<keyword evidence="2" id="KW-0479">Metal-binding</keyword>
<reference evidence="6" key="2">
    <citation type="submission" date="2019-02" db="EMBL/GenBank/DDBJ databases">
        <authorList>
            <person name="Chen S.-C."/>
            <person name="Chien H.-H."/>
            <person name="Lai M.-C."/>
        </authorList>
    </citation>
    <scope>NUCLEOTIDE SEQUENCE</scope>
    <source>
        <strain evidence="6">N2F9704</strain>
    </source>
</reference>
<dbReference type="Gene3D" id="2.60.120.1040">
    <property type="entry name" value="ZPR1, A/B domain"/>
    <property type="match status" value="1"/>
</dbReference>
<dbReference type="Pfam" id="PF03367">
    <property type="entry name" value="Zn_ribbon_ZPR1"/>
    <property type="match status" value="1"/>
</dbReference>
<evidence type="ECO:0000256" key="3">
    <source>
        <dbReference type="ARBA" id="ARBA00022771"/>
    </source>
</evidence>
<dbReference type="Proteomes" id="UP001042704">
    <property type="component" value="Chromosome"/>
</dbReference>
<keyword evidence="7" id="KW-1185">Reference proteome</keyword>
<dbReference type="InterPro" id="IPR056180">
    <property type="entry name" value="ZPR1_jr_dom"/>
</dbReference>
<keyword evidence="3" id="KW-0863">Zinc-finger</keyword>
<dbReference type="Gene3D" id="2.20.25.420">
    <property type="entry name" value="ZPR1, zinc finger domain"/>
    <property type="match status" value="1"/>
</dbReference>
<dbReference type="InterPro" id="IPR042452">
    <property type="entry name" value="ZPR1_Znf1/2"/>
</dbReference>
<dbReference type="NCBIfam" id="TIGR00310">
    <property type="entry name" value="ZPR1_znf"/>
    <property type="match status" value="1"/>
</dbReference>
<dbReference type="PANTHER" id="PTHR10876:SF0">
    <property type="entry name" value="ZINC FINGER PROTEIN ZPR1"/>
    <property type="match status" value="1"/>
</dbReference>
<reference evidence="6" key="1">
    <citation type="journal article" date="2001" name="Int. J. Syst. Evol. Microbiol.">
        <title>Methanofollis aquaemaris sp. nov., a methanogen isolated from an aquaculture fish pond.</title>
        <authorList>
            <person name="Lai M.C."/>
            <person name="Chen S.C."/>
        </authorList>
    </citation>
    <scope>NUCLEOTIDE SEQUENCE</scope>
    <source>
        <strain evidence="6">N2F9704</strain>
    </source>
</reference>